<name>A0A917PNG7_9PSED</name>
<reference evidence="1" key="1">
    <citation type="journal article" date="2014" name="Int. J. Syst. Evol. Microbiol.">
        <title>Complete genome sequence of Corynebacterium casei LMG S-19264T (=DSM 44701T), isolated from a smear-ripened cheese.</title>
        <authorList>
            <consortium name="US DOE Joint Genome Institute (JGI-PGF)"/>
            <person name="Walter F."/>
            <person name="Albersmeier A."/>
            <person name="Kalinowski J."/>
            <person name="Ruckert C."/>
        </authorList>
    </citation>
    <scope>NUCLEOTIDE SEQUENCE</scope>
    <source>
        <strain evidence="1">JCM 30078</strain>
    </source>
</reference>
<dbReference type="EMBL" id="BMPO01000002">
    <property type="protein sequence ID" value="GGJ85806.1"/>
    <property type="molecule type" value="Genomic_DNA"/>
</dbReference>
<proteinExistence type="predicted"/>
<protein>
    <submittedName>
        <fullName evidence="1">Uncharacterized protein</fullName>
    </submittedName>
</protein>
<reference evidence="1" key="2">
    <citation type="submission" date="2020-09" db="EMBL/GenBank/DDBJ databases">
        <authorList>
            <person name="Sun Q."/>
            <person name="Ohkuma M."/>
        </authorList>
    </citation>
    <scope>NUCLEOTIDE SEQUENCE</scope>
    <source>
        <strain evidence="1">JCM 30078</strain>
    </source>
</reference>
<sequence length="212" mass="23100">MSSHSDLAASRAAGPDVILSSLDPQRIAACFVPAILSEESVQLMLQEPRFHPRLMRVLERHYALASPGEVLHAEPVAAQIFIASPQRLEQFVRACGAVANAPAFTQAVQASQVKTLRERFGAAVADCALRHRTLAFDKPAFTDIDALDAAVIQDGTACLDAWRQGLSPALTGWMRLRTRAREYVHLTDEARAKGTQIVHALASEMLTTEVHP</sequence>
<gene>
    <name evidence="1" type="ORF">GCM10009304_09850</name>
</gene>
<dbReference type="Proteomes" id="UP000635983">
    <property type="component" value="Unassembled WGS sequence"/>
</dbReference>
<accession>A0A917PNG7</accession>
<organism evidence="1 2">
    <name type="scientific">Pseudomonas matsuisoli</name>
    <dbReference type="NCBI Taxonomy" id="1515666"/>
    <lineage>
        <taxon>Bacteria</taxon>
        <taxon>Pseudomonadati</taxon>
        <taxon>Pseudomonadota</taxon>
        <taxon>Gammaproteobacteria</taxon>
        <taxon>Pseudomonadales</taxon>
        <taxon>Pseudomonadaceae</taxon>
        <taxon>Pseudomonas</taxon>
    </lineage>
</organism>
<comment type="caution">
    <text evidence="1">The sequence shown here is derived from an EMBL/GenBank/DDBJ whole genome shotgun (WGS) entry which is preliminary data.</text>
</comment>
<evidence type="ECO:0000313" key="1">
    <source>
        <dbReference type="EMBL" id="GGJ85806.1"/>
    </source>
</evidence>
<dbReference type="AlphaFoldDB" id="A0A917PNG7"/>
<keyword evidence="2" id="KW-1185">Reference proteome</keyword>
<evidence type="ECO:0000313" key="2">
    <source>
        <dbReference type="Proteomes" id="UP000635983"/>
    </source>
</evidence>
<dbReference type="RefSeq" id="WP_188982034.1">
    <property type="nucleotide sequence ID" value="NZ_BMPO01000002.1"/>
</dbReference>